<protein>
    <submittedName>
        <fullName evidence="1">Uncharacterized protein</fullName>
    </submittedName>
</protein>
<dbReference type="EMBL" id="JAGFNK010000002">
    <property type="protein sequence ID" value="KAI9513163.1"/>
    <property type="molecule type" value="Genomic_DNA"/>
</dbReference>
<sequence>MNIQGASKVATRAGNELAAIGDLQANAQQSTPALRLLPEILAIIFSFHAEANPPEENGIVPRGMTIAQFRLGWITVTHVCPIWRQVALDHRTLWTYHRFNLGLEWTAELLRRAGDAPLNLTFSDYIVPFPPSVANAAKIISQLLHRVNTLNIGEAACTSAVLDALMQPGPLMNSLTITSGRFAVLPQFLFAGYAPLHHLSLRNALPAWNAVVLTRLKSLNIAMDRHTDTTNHPSYVDLFNALQTMSNLETLMLIGCLPLGRFPDHLEGQKIRIPKLRRLLLSGHVQGFRQMLEHLDFPHETVVRGSCITDDMTGKECCDVVPLLLSYLPRPSLETLDVSWGDRFDRHFNIRGYSTSQEDNKSGKPYFSLEATPCFNIEFQFKFLLWSAEQKLRILKTVYGALPTDELRVLSGKLDLGKDAWPEIFGRHQELRHIRICSLSTLDSLVPVFNRPDVYPNLVSLTVCDMDLHSKQGSRIFLIINILKTCRPPRMSKIFIESCEIRRELVGWMESAIREVEIEWDGVEFPNARRARSLTNSAV</sequence>
<dbReference type="Proteomes" id="UP001207468">
    <property type="component" value="Unassembled WGS sequence"/>
</dbReference>
<reference evidence="1" key="1">
    <citation type="submission" date="2021-03" db="EMBL/GenBank/DDBJ databases">
        <title>Evolutionary priming and transition to the ectomycorrhizal habit in an iconic lineage of mushroom-forming fungi: is preadaptation a requirement?</title>
        <authorList>
            <consortium name="DOE Joint Genome Institute"/>
            <person name="Looney B.P."/>
            <person name="Miyauchi S."/>
            <person name="Morin E."/>
            <person name="Drula E."/>
            <person name="Courty P.E."/>
            <person name="Chicoki N."/>
            <person name="Fauchery L."/>
            <person name="Kohler A."/>
            <person name="Kuo A."/>
            <person name="LaButti K."/>
            <person name="Pangilinan J."/>
            <person name="Lipzen A."/>
            <person name="Riley R."/>
            <person name="Andreopoulos W."/>
            <person name="He G."/>
            <person name="Johnson J."/>
            <person name="Barry K.W."/>
            <person name="Grigoriev I.V."/>
            <person name="Nagy L."/>
            <person name="Hibbett D."/>
            <person name="Henrissat B."/>
            <person name="Matheny P.B."/>
            <person name="Labbe J."/>
            <person name="Martin A.F."/>
        </authorList>
    </citation>
    <scope>NUCLEOTIDE SEQUENCE</scope>
    <source>
        <strain evidence="1">BPL698</strain>
    </source>
</reference>
<organism evidence="1 2">
    <name type="scientific">Russula earlei</name>
    <dbReference type="NCBI Taxonomy" id="71964"/>
    <lineage>
        <taxon>Eukaryota</taxon>
        <taxon>Fungi</taxon>
        <taxon>Dikarya</taxon>
        <taxon>Basidiomycota</taxon>
        <taxon>Agaricomycotina</taxon>
        <taxon>Agaricomycetes</taxon>
        <taxon>Russulales</taxon>
        <taxon>Russulaceae</taxon>
        <taxon>Russula</taxon>
    </lineage>
</organism>
<gene>
    <name evidence="1" type="ORF">F5148DRAFT_277455</name>
</gene>
<comment type="caution">
    <text evidence="1">The sequence shown here is derived from an EMBL/GenBank/DDBJ whole genome shotgun (WGS) entry which is preliminary data.</text>
</comment>
<proteinExistence type="predicted"/>
<keyword evidence="2" id="KW-1185">Reference proteome</keyword>
<name>A0ACC0UNE6_9AGAM</name>
<accession>A0ACC0UNE6</accession>
<evidence type="ECO:0000313" key="1">
    <source>
        <dbReference type="EMBL" id="KAI9513163.1"/>
    </source>
</evidence>
<evidence type="ECO:0000313" key="2">
    <source>
        <dbReference type="Proteomes" id="UP001207468"/>
    </source>
</evidence>